<feature type="binding site" evidence="3">
    <location>
        <position position="48"/>
    </location>
    <ligand>
        <name>Zn(2+)</name>
        <dbReference type="ChEBI" id="CHEBI:29105"/>
        <label>2</label>
    </ligand>
</feature>
<feature type="binding site" evidence="3">
    <location>
        <position position="430"/>
    </location>
    <ligand>
        <name>Zn(2+)</name>
        <dbReference type="ChEBI" id="CHEBI:29105"/>
        <label>2</label>
    </ligand>
</feature>
<dbReference type="Proteomes" id="UP001209317">
    <property type="component" value="Unassembled WGS sequence"/>
</dbReference>
<dbReference type="Gene3D" id="3.40.720.10">
    <property type="entry name" value="Alkaline Phosphatase, subunit A"/>
    <property type="match status" value="1"/>
</dbReference>
<comment type="similarity">
    <text evidence="4">Belongs to the alkaline phosphatase family.</text>
</comment>
<dbReference type="GO" id="GO:0004035">
    <property type="term" value="F:alkaline phosphatase activity"/>
    <property type="evidence" value="ECO:0007669"/>
    <property type="project" value="TreeGrafter"/>
</dbReference>
<evidence type="ECO:0000256" key="4">
    <source>
        <dbReference type="RuleBase" id="RU003946"/>
    </source>
</evidence>
<keyword evidence="3" id="KW-0479">Metal-binding</keyword>
<comment type="cofactor">
    <cofactor evidence="3">
        <name>Zn(2+)</name>
        <dbReference type="ChEBI" id="CHEBI:29105"/>
    </cofactor>
    <text evidence="3">Binds 2 Zn(2+) ions.</text>
</comment>
<keyword evidence="3" id="KW-0460">Magnesium</keyword>
<evidence type="ECO:0000256" key="2">
    <source>
        <dbReference type="PIRSR" id="PIRSR601952-1"/>
    </source>
</evidence>
<dbReference type="EMBL" id="JAOTPL010000009">
    <property type="protein sequence ID" value="MCU7694432.1"/>
    <property type="molecule type" value="Genomic_DNA"/>
</dbReference>
<keyword evidence="3" id="KW-0862">Zinc</keyword>
<dbReference type="SMART" id="SM00098">
    <property type="entry name" value="alkPPc"/>
    <property type="match status" value="1"/>
</dbReference>
<feature type="binding site" evidence="3">
    <location>
        <position position="48"/>
    </location>
    <ligand>
        <name>Mg(2+)</name>
        <dbReference type="ChEBI" id="CHEBI:18420"/>
    </ligand>
</feature>
<feature type="binding site" evidence="3">
    <location>
        <position position="288"/>
    </location>
    <ligand>
        <name>Zn(2+)</name>
        <dbReference type="ChEBI" id="CHEBI:29105"/>
        <label>2</label>
    </ligand>
</feature>
<keyword evidence="6" id="KW-1185">Reference proteome</keyword>
<feature type="binding site" evidence="3">
    <location>
        <position position="326"/>
    </location>
    <ligand>
        <name>Zn(2+)</name>
        <dbReference type="ChEBI" id="CHEBI:29105"/>
        <label>2</label>
    </ligand>
</feature>
<dbReference type="PRINTS" id="PR00113">
    <property type="entry name" value="ALKPHPHTASE"/>
</dbReference>
<dbReference type="PANTHER" id="PTHR11596">
    <property type="entry name" value="ALKALINE PHOSPHATASE"/>
    <property type="match status" value="1"/>
</dbReference>
<name>A0AAE3ILM8_9BACT</name>
<feature type="active site" description="Phosphoserine intermediate" evidence="2">
    <location>
        <position position="98"/>
    </location>
</feature>
<dbReference type="InterPro" id="IPR017850">
    <property type="entry name" value="Alkaline_phosphatase_core_sf"/>
</dbReference>
<evidence type="ECO:0000256" key="1">
    <source>
        <dbReference type="ARBA" id="ARBA00022553"/>
    </source>
</evidence>
<feature type="binding site" evidence="3">
    <location>
        <position position="151"/>
    </location>
    <ligand>
        <name>Mg(2+)</name>
        <dbReference type="ChEBI" id="CHEBI:18420"/>
    </ligand>
</feature>
<feature type="binding site" evidence="3">
    <location>
        <position position="327"/>
    </location>
    <ligand>
        <name>Zn(2+)</name>
        <dbReference type="ChEBI" id="CHEBI:29105"/>
        <label>2</label>
    </ligand>
</feature>
<comment type="caution">
    <text evidence="5">The sequence shown here is derived from an EMBL/GenBank/DDBJ whole genome shotgun (WGS) entry which is preliminary data.</text>
</comment>
<dbReference type="InterPro" id="IPR001952">
    <property type="entry name" value="Alkaline_phosphatase"/>
</dbReference>
<sequence length="468" mass="51360">MRRRDFFRNGSLAFLGTALINPGIGQTAARTQKWSGKTARNIIFMVSDGMSNGTLQMADALIYRKEGRHSHWVQLMQQQGTRRALMDTASASSIVTDSAAASSSWGGGKRVPNGSLNVNADGSFNKPILQKFKAKGKSVGCVTSVPITHATPAGFCVNSNKRSAMEDIALEYHKLRFDVMMGGGVNIFSADKRKDKQDVFSLFRNSGFKVVRNRQEMLSIPATNSAPVLGVFHGESLPYEIDRRNDAALISNTPTLAEMAKTALQQLSRNKNGFVMQIEGGKVDWAAHANDAAALLYDQIAFDDALKVAMDFVNNNKDTLLIVTTDHGNANPGLFYGSKAGDNFDKLQSVKHSSDWILMGITKDNTAAQVRERIEAAHGIGVSTEEAGELLKRYQKLDSEGIYNSYKLPFRELAIMEQKYFNIGFGSMDHSGDYVELTMFGPGSENLLPFVKNYELHNFLLKAAGIMA</sequence>
<comment type="cofactor">
    <cofactor evidence="3">
        <name>Mg(2+)</name>
        <dbReference type="ChEBI" id="CHEBI:18420"/>
    </cofactor>
    <text evidence="3">Binds 1 Mg(2+) ion.</text>
</comment>
<evidence type="ECO:0000313" key="5">
    <source>
        <dbReference type="EMBL" id="MCU7694432.1"/>
    </source>
</evidence>
<reference evidence="5" key="1">
    <citation type="submission" date="2022-10" db="EMBL/GenBank/DDBJ databases">
        <authorList>
            <person name="Kim H.S."/>
            <person name="Kim J.-S."/>
            <person name="Suh M.K."/>
            <person name="Eom M.K."/>
            <person name="Lee J.-S."/>
        </authorList>
    </citation>
    <scope>NUCLEOTIDE SEQUENCE</scope>
    <source>
        <strain evidence="5">LIP-5</strain>
    </source>
</reference>
<dbReference type="Gene3D" id="1.10.60.40">
    <property type="match status" value="1"/>
</dbReference>
<accession>A0AAE3ILM8</accession>
<dbReference type="RefSeq" id="WP_263037918.1">
    <property type="nucleotide sequence ID" value="NZ_JAOTPL010000009.1"/>
</dbReference>
<feature type="binding site" evidence="3">
    <location>
        <position position="149"/>
    </location>
    <ligand>
        <name>Mg(2+)</name>
        <dbReference type="ChEBI" id="CHEBI:18420"/>
    </ligand>
</feature>
<dbReference type="Pfam" id="PF00245">
    <property type="entry name" value="Alk_phosphatase"/>
    <property type="match status" value="1"/>
</dbReference>
<feature type="binding site" evidence="3">
    <location>
        <position position="279"/>
    </location>
    <ligand>
        <name>Mg(2+)</name>
        <dbReference type="ChEBI" id="CHEBI:18420"/>
    </ligand>
</feature>
<feature type="binding site" evidence="3">
    <location>
        <position position="284"/>
    </location>
    <ligand>
        <name>Zn(2+)</name>
        <dbReference type="ChEBI" id="CHEBI:29105"/>
        <label>2</label>
    </ligand>
</feature>
<gene>
    <name evidence="5" type="ORF">OD355_07875</name>
</gene>
<keyword evidence="1" id="KW-0597">Phosphoprotein</keyword>
<proteinExistence type="inferred from homology"/>
<protein>
    <submittedName>
        <fullName evidence="5">Alkaline phosphatase</fullName>
    </submittedName>
</protein>
<dbReference type="GO" id="GO:0046872">
    <property type="term" value="F:metal ion binding"/>
    <property type="evidence" value="ECO:0007669"/>
    <property type="project" value="UniProtKB-KW"/>
</dbReference>
<evidence type="ECO:0000313" key="6">
    <source>
        <dbReference type="Proteomes" id="UP001209317"/>
    </source>
</evidence>
<organism evidence="5 6">
    <name type="scientific">Haoranjiania flava</name>
    <dbReference type="NCBI Taxonomy" id="1856322"/>
    <lineage>
        <taxon>Bacteria</taxon>
        <taxon>Pseudomonadati</taxon>
        <taxon>Bacteroidota</taxon>
        <taxon>Chitinophagia</taxon>
        <taxon>Chitinophagales</taxon>
        <taxon>Chitinophagaceae</taxon>
        <taxon>Haoranjiania</taxon>
    </lineage>
</organism>
<dbReference type="SUPFAM" id="SSF53649">
    <property type="entry name" value="Alkaline phosphatase-like"/>
    <property type="match status" value="1"/>
</dbReference>
<dbReference type="AlphaFoldDB" id="A0AAE3ILM8"/>
<evidence type="ECO:0000256" key="3">
    <source>
        <dbReference type="PIRSR" id="PIRSR601952-2"/>
    </source>
</evidence>
<dbReference type="PANTHER" id="PTHR11596:SF5">
    <property type="entry name" value="ALKALINE PHOSPHATASE"/>
    <property type="match status" value="1"/>
</dbReference>
<dbReference type="CDD" id="cd16012">
    <property type="entry name" value="ALP"/>
    <property type="match status" value="1"/>
</dbReference>